<dbReference type="Proteomes" id="UP000319837">
    <property type="component" value="Unassembled WGS sequence"/>
</dbReference>
<gene>
    <name evidence="1" type="ORF">CEQ21_05810</name>
</gene>
<evidence type="ECO:0000313" key="2">
    <source>
        <dbReference type="Proteomes" id="UP000319837"/>
    </source>
</evidence>
<dbReference type="AlphaFoldDB" id="A0A553STU7"/>
<protein>
    <submittedName>
        <fullName evidence="1">Uncharacterized protein</fullName>
    </submittedName>
</protein>
<sequence>MNTIRLSMPVAFFIENCLTSGLPLETIIDSIKQQQFSIFKDNVQDKDMDFNERYQVAEQLGEDWETAVKSGYELKWLHLNGLKKLLNFRFKKVADTDYLQDGFVISSLKLKQAEYEILSSMINSQWNVLDDTTEGTYKIELKFKNVM</sequence>
<accession>A0A553STU7</accession>
<evidence type="ECO:0000313" key="1">
    <source>
        <dbReference type="EMBL" id="TRZ40427.1"/>
    </source>
</evidence>
<name>A0A553STU7_NIACI</name>
<proteinExistence type="predicted"/>
<organism evidence="1 2">
    <name type="scientific">Niallia circulans</name>
    <name type="common">Bacillus circulans</name>
    <dbReference type="NCBI Taxonomy" id="1397"/>
    <lineage>
        <taxon>Bacteria</taxon>
        <taxon>Bacillati</taxon>
        <taxon>Bacillota</taxon>
        <taxon>Bacilli</taxon>
        <taxon>Bacillales</taxon>
        <taxon>Bacillaceae</taxon>
        <taxon>Niallia</taxon>
    </lineage>
</organism>
<dbReference type="RefSeq" id="WP_185763819.1">
    <property type="nucleotide sequence ID" value="NZ_RIBP01000001.1"/>
</dbReference>
<comment type="caution">
    <text evidence="1">The sequence shown here is derived from an EMBL/GenBank/DDBJ whole genome shotgun (WGS) entry which is preliminary data.</text>
</comment>
<reference evidence="2" key="1">
    <citation type="submission" date="2018-10" db="EMBL/GenBank/DDBJ databases">
        <title>FDA dAtabase for Regulatory Grade micrObial Sequences (FDA-ARGOS): Supporting development and validation of Infectious Disease Dx tests.</title>
        <authorList>
            <person name="Minogue T."/>
            <person name="Wolcott M."/>
            <person name="Wasieloski L."/>
            <person name="Aguilar W."/>
            <person name="Moore D."/>
            <person name="Tallon L."/>
            <person name="Sadzewicz L."/>
            <person name="Sengamalay N."/>
            <person name="Ott S."/>
            <person name="Godinez A."/>
            <person name="Nagaraj S."/>
            <person name="Vavikolanu K."/>
            <person name="Vyas G."/>
            <person name="Nadendla S."/>
            <person name="George J."/>
            <person name="Sichtig H."/>
        </authorList>
    </citation>
    <scope>NUCLEOTIDE SEQUENCE [LARGE SCALE GENOMIC DNA]</scope>
    <source>
        <strain evidence="2">FDAARGOS_343</strain>
    </source>
</reference>
<dbReference type="EMBL" id="RIBP01000001">
    <property type="protein sequence ID" value="TRZ40427.1"/>
    <property type="molecule type" value="Genomic_DNA"/>
</dbReference>